<comment type="caution">
    <text evidence="1">The sequence shown here is derived from an EMBL/GenBank/DDBJ whole genome shotgun (WGS) entry which is preliminary data.</text>
</comment>
<accession>A0A1Q5TCU0</accession>
<dbReference type="Proteomes" id="UP000186955">
    <property type="component" value="Unassembled WGS sequence"/>
</dbReference>
<gene>
    <name evidence="1" type="ORF">PENSUB_9619</name>
</gene>
<keyword evidence="2" id="KW-1185">Reference proteome</keyword>
<dbReference type="EMBL" id="MNBE01000682">
    <property type="protein sequence ID" value="OKO98039.1"/>
    <property type="molecule type" value="Genomic_DNA"/>
</dbReference>
<proteinExistence type="predicted"/>
<reference evidence="1 2" key="1">
    <citation type="submission" date="2016-10" db="EMBL/GenBank/DDBJ databases">
        <title>Genome sequence of the ascomycete fungus Penicillium subrubescens.</title>
        <authorList>
            <person name="De Vries R.P."/>
            <person name="Peng M."/>
            <person name="Dilokpimol A."/>
            <person name="Hilden K."/>
            <person name="Makela M.R."/>
            <person name="Grigoriev I."/>
            <person name="Riley R."/>
            <person name="Granchi Z."/>
        </authorList>
    </citation>
    <scope>NUCLEOTIDE SEQUENCE [LARGE SCALE GENOMIC DNA]</scope>
    <source>
        <strain evidence="1 2">CBS 132785</strain>
    </source>
</reference>
<evidence type="ECO:0000313" key="1">
    <source>
        <dbReference type="EMBL" id="OKO98039.1"/>
    </source>
</evidence>
<evidence type="ECO:0000313" key="2">
    <source>
        <dbReference type="Proteomes" id="UP000186955"/>
    </source>
</evidence>
<protein>
    <submittedName>
        <fullName evidence="1">Uncharacterized protein</fullName>
    </submittedName>
</protein>
<name>A0A1Q5TCU0_9EURO</name>
<organism evidence="1 2">
    <name type="scientific">Penicillium subrubescens</name>
    <dbReference type="NCBI Taxonomy" id="1316194"/>
    <lineage>
        <taxon>Eukaryota</taxon>
        <taxon>Fungi</taxon>
        <taxon>Dikarya</taxon>
        <taxon>Ascomycota</taxon>
        <taxon>Pezizomycotina</taxon>
        <taxon>Eurotiomycetes</taxon>
        <taxon>Eurotiomycetidae</taxon>
        <taxon>Eurotiales</taxon>
        <taxon>Aspergillaceae</taxon>
        <taxon>Penicillium</taxon>
    </lineage>
</organism>
<dbReference type="AlphaFoldDB" id="A0A1Q5TCU0"/>
<sequence length="53" mass="5935">MEVQQRVLKRKSILSRYSAHFHMPVSGKWLTAVIESPSNNSVSTKYGSSSVPK</sequence>